<evidence type="ECO:0000256" key="1">
    <source>
        <dbReference type="SAM" id="MobiDB-lite"/>
    </source>
</evidence>
<organism evidence="3 4">
    <name type="scientific">Arthrobacter glacialis</name>
    <dbReference type="NCBI Taxonomy" id="1664"/>
    <lineage>
        <taxon>Bacteria</taxon>
        <taxon>Bacillati</taxon>
        <taxon>Actinomycetota</taxon>
        <taxon>Actinomycetes</taxon>
        <taxon>Micrococcales</taxon>
        <taxon>Micrococcaceae</taxon>
        <taxon>Arthrobacter</taxon>
    </lineage>
</organism>
<proteinExistence type="predicted"/>
<feature type="compositionally biased region" description="Polar residues" evidence="1">
    <location>
        <begin position="1"/>
        <end position="11"/>
    </location>
</feature>
<keyword evidence="4" id="KW-1185">Reference proteome</keyword>
<sequence length="75" mass="7724">MGLNEKISNSAEKGLGATKEKAGHVLGNPDLEQEGRVDQASASTKQAGEKIKDAAGEVGGDIKSAAQKLKDGFNK</sequence>
<dbReference type="Proteomes" id="UP000237061">
    <property type="component" value="Unassembled WGS sequence"/>
</dbReference>
<dbReference type="RefSeq" id="WP_103463997.1">
    <property type="nucleotide sequence ID" value="NZ_PPXC01000001.1"/>
</dbReference>
<dbReference type="Pfam" id="PF05532">
    <property type="entry name" value="CsbD"/>
    <property type="match status" value="1"/>
</dbReference>
<feature type="domain" description="CsbD-like" evidence="2">
    <location>
        <begin position="5"/>
        <end position="55"/>
    </location>
</feature>
<dbReference type="InterPro" id="IPR008462">
    <property type="entry name" value="CsbD"/>
</dbReference>
<evidence type="ECO:0000313" key="3">
    <source>
        <dbReference type="EMBL" id="POH75341.1"/>
    </source>
</evidence>
<dbReference type="EMBL" id="PPXC01000001">
    <property type="protein sequence ID" value="POH75341.1"/>
    <property type="molecule type" value="Genomic_DNA"/>
</dbReference>
<reference evidence="3 4" key="1">
    <citation type="submission" date="2018-01" db="EMBL/GenBank/DDBJ databases">
        <title>Arthrobacter sp. nov., from glaciers in China.</title>
        <authorList>
            <person name="Liu Q."/>
            <person name="Xin Y.-H."/>
        </authorList>
    </citation>
    <scope>NUCLEOTIDE SEQUENCE [LARGE SCALE GENOMIC DNA]</scope>
    <source>
        <strain evidence="3 4">HLT2-12-2</strain>
    </source>
</reference>
<evidence type="ECO:0000259" key="2">
    <source>
        <dbReference type="Pfam" id="PF05532"/>
    </source>
</evidence>
<name>A0A2S4A1H1_ARTGL</name>
<accession>A0A2S4A1H1</accession>
<dbReference type="AlphaFoldDB" id="A0A2S4A1H1"/>
<protein>
    <submittedName>
        <fullName evidence="3">CsbD family protein</fullName>
    </submittedName>
</protein>
<feature type="region of interest" description="Disordered" evidence="1">
    <location>
        <begin position="1"/>
        <end position="55"/>
    </location>
</feature>
<gene>
    <name evidence="3" type="ORF">CVS27_01700</name>
</gene>
<evidence type="ECO:0000313" key="4">
    <source>
        <dbReference type="Proteomes" id="UP000237061"/>
    </source>
</evidence>
<comment type="caution">
    <text evidence="3">The sequence shown here is derived from an EMBL/GenBank/DDBJ whole genome shotgun (WGS) entry which is preliminary data.</text>
</comment>